<keyword evidence="3" id="KW-1185">Reference proteome</keyword>
<feature type="compositionally biased region" description="Basic residues" evidence="1">
    <location>
        <begin position="44"/>
        <end position="54"/>
    </location>
</feature>
<protein>
    <submittedName>
        <fullName evidence="2">Uncharacterized protein</fullName>
    </submittedName>
</protein>
<evidence type="ECO:0000256" key="1">
    <source>
        <dbReference type="SAM" id="MobiDB-lite"/>
    </source>
</evidence>
<comment type="caution">
    <text evidence="2">The sequence shown here is derived from an EMBL/GenBank/DDBJ whole genome shotgun (WGS) entry which is preliminary data.</text>
</comment>
<reference evidence="2" key="1">
    <citation type="submission" date="2020-09" db="EMBL/GenBank/DDBJ databases">
        <title>Genome-Enabled Discovery of Anthraquinone Biosynthesis in Senna tora.</title>
        <authorList>
            <person name="Kang S.-H."/>
            <person name="Pandey R.P."/>
            <person name="Lee C.-M."/>
            <person name="Sim J.-S."/>
            <person name="Jeong J.-T."/>
            <person name="Choi B.-S."/>
            <person name="Jung M."/>
            <person name="Ginzburg D."/>
            <person name="Zhao K."/>
            <person name="Won S.Y."/>
            <person name="Oh T.-J."/>
            <person name="Yu Y."/>
            <person name="Kim N.-H."/>
            <person name="Lee O.R."/>
            <person name="Lee T.-H."/>
            <person name="Bashyal P."/>
            <person name="Kim T.-S."/>
            <person name="Lee W.-H."/>
            <person name="Kawkins C."/>
            <person name="Kim C.-K."/>
            <person name="Kim J.S."/>
            <person name="Ahn B.O."/>
            <person name="Rhee S.Y."/>
            <person name="Sohng J.K."/>
        </authorList>
    </citation>
    <scope>NUCLEOTIDE SEQUENCE</scope>
    <source>
        <tissue evidence="2">Leaf</tissue>
    </source>
</reference>
<sequence length="116" mass="12623">MEAPIKTRIAVFPPPAATDRSPDLHGHRSRIRTPTSIAAPTKTRIAHHSNRSKPRSPPPPTSVGWSGGRCEFWLELQWRLGFECVNGMEIGALIGGGGRWETAMRVLVGASMEVGN</sequence>
<dbReference type="Proteomes" id="UP000634136">
    <property type="component" value="Unassembled WGS sequence"/>
</dbReference>
<organism evidence="2 3">
    <name type="scientific">Senna tora</name>
    <dbReference type="NCBI Taxonomy" id="362788"/>
    <lineage>
        <taxon>Eukaryota</taxon>
        <taxon>Viridiplantae</taxon>
        <taxon>Streptophyta</taxon>
        <taxon>Embryophyta</taxon>
        <taxon>Tracheophyta</taxon>
        <taxon>Spermatophyta</taxon>
        <taxon>Magnoliopsida</taxon>
        <taxon>eudicotyledons</taxon>
        <taxon>Gunneridae</taxon>
        <taxon>Pentapetalae</taxon>
        <taxon>rosids</taxon>
        <taxon>fabids</taxon>
        <taxon>Fabales</taxon>
        <taxon>Fabaceae</taxon>
        <taxon>Caesalpinioideae</taxon>
        <taxon>Cassia clade</taxon>
        <taxon>Senna</taxon>
    </lineage>
</organism>
<accession>A0A834WGU8</accession>
<evidence type="ECO:0000313" key="2">
    <source>
        <dbReference type="EMBL" id="KAF7818871.1"/>
    </source>
</evidence>
<dbReference type="EMBL" id="JAAIUW010000008">
    <property type="protein sequence ID" value="KAF7818871.1"/>
    <property type="molecule type" value="Genomic_DNA"/>
</dbReference>
<evidence type="ECO:0000313" key="3">
    <source>
        <dbReference type="Proteomes" id="UP000634136"/>
    </source>
</evidence>
<feature type="region of interest" description="Disordered" evidence="1">
    <location>
        <begin position="1"/>
        <end position="65"/>
    </location>
</feature>
<gene>
    <name evidence="2" type="ORF">G2W53_024326</name>
</gene>
<proteinExistence type="predicted"/>
<dbReference type="AlphaFoldDB" id="A0A834WGU8"/>
<name>A0A834WGU8_9FABA</name>